<gene>
    <name evidence="1" type="ORF">CYMTET_51845</name>
</gene>
<reference evidence="1 2" key="1">
    <citation type="journal article" date="2015" name="Genome Biol. Evol.">
        <title>Comparative Genomics of a Bacterivorous Green Alga Reveals Evolutionary Causalities and Consequences of Phago-Mixotrophic Mode of Nutrition.</title>
        <authorList>
            <person name="Burns J.A."/>
            <person name="Paasch A."/>
            <person name="Narechania A."/>
            <person name="Kim E."/>
        </authorList>
    </citation>
    <scope>NUCLEOTIDE SEQUENCE [LARGE SCALE GENOMIC DNA]</scope>
    <source>
        <strain evidence="1 2">PLY_AMNH</strain>
    </source>
</reference>
<evidence type="ECO:0000313" key="2">
    <source>
        <dbReference type="Proteomes" id="UP001190700"/>
    </source>
</evidence>
<name>A0AAE0BK69_9CHLO</name>
<proteinExistence type="predicted"/>
<comment type="caution">
    <text evidence="1">The sequence shown here is derived from an EMBL/GenBank/DDBJ whole genome shotgun (WGS) entry which is preliminary data.</text>
</comment>
<dbReference type="Proteomes" id="UP001190700">
    <property type="component" value="Unassembled WGS sequence"/>
</dbReference>
<accession>A0AAE0BK69</accession>
<keyword evidence="2" id="KW-1185">Reference proteome</keyword>
<organism evidence="1 2">
    <name type="scientific">Cymbomonas tetramitiformis</name>
    <dbReference type="NCBI Taxonomy" id="36881"/>
    <lineage>
        <taxon>Eukaryota</taxon>
        <taxon>Viridiplantae</taxon>
        <taxon>Chlorophyta</taxon>
        <taxon>Pyramimonadophyceae</taxon>
        <taxon>Pyramimonadales</taxon>
        <taxon>Pyramimonadaceae</taxon>
        <taxon>Cymbomonas</taxon>
    </lineage>
</organism>
<dbReference type="AlphaFoldDB" id="A0AAE0BK69"/>
<protein>
    <submittedName>
        <fullName evidence="1">Uncharacterized protein</fullName>
    </submittedName>
</protein>
<sequence length="193" mass="21166">MADAIKYEDWASTKELAAKIGRVLTTEFVEPQLREHGTVGFKYVDDRQAEEYLSTLEDQGVGTKQYVSLMETLAKESYISKFYNNYDWIQVSSLRCGGGGGGLGGVLNPKESVHWKDPGACWESTPAHILVITAMQAALAKFTQGNHRPKARALAHFCEGQGLPWLPAAEESLLLYMGALLRRGTVAAGSMQP</sequence>
<evidence type="ECO:0000313" key="1">
    <source>
        <dbReference type="EMBL" id="KAK3238121.1"/>
    </source>
</evidence>
<dbReference type="EMBL" id="LGRX02034329">
    <property type="protein sequence ID" value="KAK3238121.1"/>
    <property type="molecule type" value="Genomic_DNA"/>
</dbReference>